<name>I3XGL7_SINF2</name>
<reference evidence="1" key="1">
    <citation type="journal article" date="2012" name="J. Bacteriol.">
        <title>Complete genome sequence of the broad-host-range strain Sinorhizobium fredii USDA257.</title>
        <authorList>
            <person name="Schuldes J."/>
            <person name="Rodriguez Orbegoso M."/>
            <person name="Schmeisser C."/>
            <person name="Krishnan H.B."/>
            <person name="Daniel R."/>
            <person name="Streit W.R."/>
        </authorList>
    </citation>
    <scope>NUCLEOTIDE SEQUENCE [LARGE SCALE GENOMIC DNA]</scope>
    <source>
        <strain evidence="1">USDA 257</strain>
        <plasmid evidence="1">pUSDA257</plasmid>
    </source>
</reference>
<gene>
    <name evidence="1" type="ORF">USDA257_p03080</name>
</gene>
<evidence type="ECO:0000313" key="1">
    <source>
        <dbReference type="EMBL" id="AFL55023.1"/>
    </source>
</evidence>
<proteinExistence type="predicted"/>
<geneLocation type="plasmid" evidence="2">
    <name>pUSDA257 fragment 2</name>
</geneLocation>
<dbReference type="HOGENOM" id="CLU_3332056_0_0_5"/>
<evidence type="ECO:0000313" key="2">
    <source>
        <dbReference type="Proteomes" id="UP000006180"/>
    </source>
</evidence>
<keyword evidence="1" id="KW-0614">Plasmid</keyword>
<accession>I3XGL7</accession>
<sequence length="38" mass="3935">MAGSALRCRCKAKNSYVAPLVAEAANGSTELCFQKSAS</sequence>
<protein>
    <submittedName>
        <fullName evidence="1">Uncharacterized protein</fullName>
    </submittedName>
</protein>
<organism evidence="1">
    <name type="scientific">Sinorhizobium fredii (strain USDA 257)</name>
    <dbReference type="NCBI Taxonomy" id="1185652"/>
    <lineage>
        <taxon>Bacteria</taxon>
        <taxon>Pseudomonadati</taxon>
        <taxon>Pseudomonadota</taxon>
        <taxon>Alphaproteobacteria</taxon>
        <taxon>Hyphomicrobiales</taxon>
        <taxon>Rhizobiaceae</taxon>
        <taxon>Sinorhizobium/Ensifer group</taxon>
        <taxon>Sinorhizobium</taxon>
    </lineage>
</organism>
<dbReference type="EMBL" id="CP003565">
    <property type="protein sequence ID" value="AFL55023.1"/>
    <property type="molecule type" value="Genomic_DNA"/>
</dbReference>
<dbReference type="AlphaFoldDB" id="I3XGL7"/>